<dbReference type="Pfam" id="PF08214">
    <property type="entry name" value="HAT_KAT11"/>
    <property type="match status" value="1"/>
</dbReference>
<dbReference type="EMBL" id="CP017558">
    <property type="protein sequence ID" value="AOW07266.1"/>
    <property type="molecule type" value="Genomic_DNA"/>
</dbReference>
<dbReference type="GO" id="GO:0005634">
    <property type="term" value="C:nucleus"/>
    <property type="evidence" value="ECO:0007669"/>
    <property type="project" value="UniProtKB-SubCell"/>
</dbReference>
<sequence length="494" mass="55151">MNDGTKSLVDEQFVRALAKVLPKLPGDFVFHHYHTKKRQCKRSLIFQDDVLDGFDEGDDAEEAKAADESADKPTGSTESDELEKLPEAKRESVSDSGTTEAKDNEQKPVTGVKEAGVEEDGVEEDGVKKVSESDFKGAGSLDGDKTASKYTDAAESKTIKTVPPEILERRKKHTVITHMFVLSYENTILFALEIYTFYDPTGVTLFVSKADSTGQSPLVDGESVRVSMKDVSRAIIDVLLKHHPGQRVRICLFARPEKQYLFPFSADYPKKHFLSGPQLTKWWIACLDGLLDDFENPTATLRIPGAENRTIQSFLEGLPRWTMGDIFKYQKPEVGEVPESDAKLAIYQLPRFPDDPKSRFLDFLASEGRTTTCSIEMFWEEIQGRQEFNAGIMVGLMGVDGVVKGETQPETEPASSLSYKEFKNVREIITESDYTTTELVIDANRELTEDGPAQSRVGFKGQLERAAPVASELKRAPVVNTLDMNLVRKKKKTN</sequence>
<dbReference type="GO" id="GO:0006355">
    <property type="term" value="P:regulation of DNA-templated transcription"/>
    <property type="evidence" value="ECO:0007669"/>
    <property type="project" value="InterPro"/>
</dbReference>
<comment type="catalytic activity">
    <reaction evidence="9">
        <text>L-lysyl-[histone] + acetyl-CoA = N(6)-acetyl-L-lysyl-[histone] + CoA + H(+)</text>
        <dbReference type="Rhea" id="RHEA:21992"/>
        <dbReference type="Rhea" id="RHEA-COMP:9845"/>
        <dbReference type="Rhea" id="RHEA-COMP:11338"/>
        <dbReference type="ChEBI" id="CHEBI:15378"/>
        <dbReference type="ChEBI" id="CHEBI:29969"/>
        <dbReference type="ChEBI" id="CHEBI:57287"/>
        <dbReference type="ChEBI" id="CHEBI:57288"/>
        <dbReference type="ChEBI" id="CHEBI:61930"/>
        <dbReference type="EC" id="2.3.1.48"/>
    </reaction>
    <physiologicalReaction direction="left-to-right" evidence="9">
        <dbReference type="Rhea" id="RHEA:21993"/>
    </physiologicalReaction>
</comment>
<dbReference type="RefSeq" id="XP_505491.2">
    <property type="nucleotide sequence ID" value="XM_505491.2"/>
</dbReference>
<evidence type="ECO:0000256" key="9">
    <source>
        <dbReference type="ARBA" id="ARBA00048940"/>
    </source>
</evidence>
<feature type="region of interest" description="Disordered" evidence="10">
    <location>
        <begin position="59"/>
        <end position="151"/>
    </location>
</feature>
<feature type="compositionally biased region" description="Basic and acidic residues" evidence="10">
    <location>
        <begin position="125"/>
        <end position="135"/>
    </location>
</feature>
<protein>
    <recommendedName>
        <fullName evidence="2">histone acetyltransferase</fullName>
        <ecNumber evidence="2">2.3.1.48</ecNumber>
    </recommendedName>
</protein>
<evidence type="ECO:0000256" key="1">
    <source>
        <dbReference type="ARBA" id="ARBA00004123"/>
    </source>
</evidence>
<evidence type="ECO:0000256" key="4">
    <source>
        <dbReference type="ARBA" id="ARBA00022763"/>
    </source>
</evidence>
<feature type="compositionally biased region" description="Basic and acidic residues" evidence="10">
    <location>
        <begin position="82"/>
        <end position="93"/>
    </location>
</feature>
<dbReference type="InterPro" id="IPR013178">
    <property type="entry name" value="Histone_AcTrfase_Rtt109/CBP"/>
</dbReference>
<keyword evidence="6" id="KW-0805">Transcription regulation</keyword>
<dbReference type="Proteomes" id="UP000182444">
    <property type="component" value="Chromosome 1F"/>
</dbReference>
<feature type="compositionally biased region" description="Basic and acidic residues" evidence="10">
    <location>
        <begin position="62"/>
        <end position="71"/>
    </location>
</feature>
<dbReference type="GeneID" id="2907816"/>
<evidence type="ECO:0000256" key="6">
    <source>
        <dbReference type="ARBA" id="ARBA00023015"/>
    </source>
</evidence>
<evidence type="ECO:0000256" key="3">
    <source>
        <dbReference type="ARBA" id="ARBA00022679"/>
    </source>
</evidence>
<reference evidence="11 12" key="1">
    <citation type="journal article" date="2016" name="PLoS ONE">
        <title>Sequence Assembly of Yarrowia lipolytica Strain W29/CLIB89 Shows Transposable Element Diversity.</title>
        <authorList>
            <person name="Magnan C."/>
            <person name="Yu J."/>
            <person name="Chang I."/>
            <person name="Jahn E."/>
            <person name="Kanomata Y."/>
            <person name="Wu J."/>
            <person name="Zeller M."/>
            <person name="Oakes M."/>
            <person name="Baldi P."/>
            <person name="Sandmeyer S."/>
        </authorList>
    </citation>
    <scope>NUCLEOTIDE SEQUENCE [LARGE SCALE GENOMIC DNA]</scope>
    <source>
        <strain evidence="12">CLIB89(W29)</strain>
    </source>
</reference>
<evidence type="ECO:0000256" key="8">
    <source>
        <dbReference type="ARBA" id="ARBA00023242"/>
    </source>
</evidence>
<dbReference type="OrthoDB" id="3361892at2759"/>
<comment type="subcellular location">
    <subcellularLocation>
        <location evidence="1">Nucleus</location>
    </subcellularLocation>
</comment>
<dbReference type="VEuPathDB" id="FungiDB:YALI0_F16313g"/>
<dbReference type="EC" id="2.3.1.48" evidence="2"/>
<proteinExistence type="predicted"/>
<dbReference type="AlphaFoldDB" id="A0A1D8NNR2"/>
<dbReference type="SMART" id="SM01250">
    <property type="entry name" value="KAT11"/>
    <property type="match status" value="1"/>
</dbReference>
<dbReference type="PANTHER" id="PTHR31571:SF2">
    <property type="entry name" value="HISTONE ACETYLTRANSFERASE RTT109"/>
    <property type="match status" value="1"/>
</dbReference>
<name>A0A1D8NNR2_YARLL</name>
<evidence type="ECO:0000256" key="10">
    <source>
        <dbReference type="SAM" id="MobiDB-lite"/>
    </source>
</evidence>
<dbReference type="InterPro" id="IPR016849">
    <property type="entry name" value="Rtt109"/>
</dbReference>
<dbReference type="GO" id="GO:0032931">
    <property type="term" value="F:histone H3K56 acetyltransferase activity"/>
    <property type="evidence" value="ECO:0007669"/>
    <property type="project" value="TreeGrafter"/>
</dbReference>
<feature type="compositionally biased region" description="Basic and acidic residues" evidence="10">
    <location>
        <begin position="142"/>
        <end position="151"/>
    </location>
</feature>
<keyword evidence="8" id="KW-0539">Nucleus</keyword>
<evidence type="ECO:0000313" key="11">
    <source>
        <dbReference type="EMBL" id="AOW07266.1"/>
    </source>
</evidence>
<evidence type="ECO:0000256" key="7">
    <source>
        <dbReference type="ARBA" id="ARBA00023163"/>
    </source>
</evidence>
<dbReference type="PROSITE" id="PS51728">
    <property type="entry name" value="RTT109_HAT"/>
    <property type="match status" value="1"/>
</dbReference>
<keyword evidence="3" id="KW-0808">Transferase</keyword>
<dbReference type="KEGG" id="yli:2907816"/>
<keyword evidence="7" id="KW-0804">Transcription</keyword>
<accession>A0A1D8NNR2</accession>
<dbReference type="GO" id="GO:0006974">
    <property type="term" value="P:DNA damage response"/>
    <property type="evidence" value="ECO:0007669"/>
    <property type="project" value="UniProtKB-KW"/>
</dbReference>
<evidence type="ECO:0000256" key="5">
    <source>
        <dbReference type="ARBA" id="ARBA00022990"/>
    </source>
</evidence>
<evidence type="ECO:0000313" key="12">
    <source>
        <dbReference type="Proteomes" id="UP000182444"/>
    </source>
</evidence>
<dbReference type="PANTHER" id="PTHR31571">
    <property type="entry name" value="ALTERED INHERITANCE OF MITOCHONDRIA PROTEIN 6"/>
    <property type="match status" value="1"/>
</dbReference>
<dbReference type="eggNOG" id="KOG4534">
    <property type="taxonomic scope" value="Eukaryota"/>
</dbReference>
<gene>
    <name evidence="11" type="ORF">YALI1_F21778g</name>
</gene>
<organism evidence="11 12">
    <name type="scientific">Yarrowia lipolytica</name>
    <name type="common">Candida lipolytica</name>
    <dbReference type="NCBI Taxonomy" id="4952"/>
    <lineage>
        <taxon>Eukaryota</taxon>
        <taxon>Fungi</taxon>
        <taxon>Dikarya</taxon>
        <taxon>Ascomycota</taxon>
        <taxon>Saccharomycotina</taxon>
        <taxon>Dipodascomycetes</taxon>
        <taxon>Dipodascales</taxon>
        <taxon>Dipodascales incertae sedis</taxon>
        <taxon>Yarrowia</taxon>
    </lineage>
</organism>
<keyword evidence="5" id="KW-0007">Acetylation</keyword>
<evidence type="ECO:0000256" key="2">
    <source>
        <dbReference type="ARBA" id="ARBA00013184"/>
    </source>
</evidence>
<keyword evidence="4" id="KW-0227">DNA damage</keyword>
<dbReference type="VEuPathDB" id="FungiDB:YALI1_F21778g"/>
<dbReference type="InterPro" id="IPR051236">
    <property type="entry name" value="HAT_RTT109-like"/>
</dbReference>